<keyword evidence="3" id="KW-1185">Reference proteome</keyword>
<feature type="region of interest" description="Disordered" evidence="1">
    <location>
        <begin position="32"/>
        <end position="55"/>
    </location>
</feature>
<reference evidence="2 3" key="1">
    <citation type="submission" date="2019-06" db="EMBL/GenBank/DDBJ databases">
        <title>Whole genome shotgun sequence of Pseudonocardia hydrocarbonoxydans NBRC 14498.</title>
        <authorList>
            <person name="Hosoyama A."/>
            <person name="Uohara A."/>
            <person name="Ohji S."/>
            <person name="Ichikawa N."/>
        </authorList>
    </citation>
    <scope>NUCLEOTIDE SEQUENCE [LARGE SCALE GENOMIC DNA]</scope>
    <source>
        <strain evidence="2 3">NBRC 14498</strain>
    </source>
</reference>
<sequence length="112" mass="12071">MLDRGNADVVLFPEVTITDPDGNTITRPATAGIPARATVQPLGSTTDDQDGAGFVTGPTRYRLRLTRSYAGPVLGRQSRVEWNGDRYAVLGDPVHFTGSRKTAHTDYVIGRA</sequence>
<proteinExistence type="predicted"/>
<dbReference type="Proteomes" id="UP000320338">
    <property type="component" value="Unassembled WGS sequence"/>
</dbReference>
<evidence type="ECO:0000256" key="1">
    <source>
        <dbReference type="SAM" id="MobiDB-lite"/>
    </source>
</evidence>
<organism evidence="2 3">
    <name type="scientific">Pseudonocardia hydrocarbonoxydans</name>
    <dbReference type="NCBI Taxonomy" id="76726"/>
    <lineage>
        <taxon>Bacteria</taxon>
        <taxon>Bacillati</taxon>
        <taxon>Actinomycetota</taxon>
        <taxon>Actinomycetes</taxon>
        <taxon>Pseudonocardiales</taxon>
        <taxon>Pseudonocardiaceae</taxon>
        <taxon>Pseudonocardia</taxon>
    </lineage>
</organism>
<evidence type="ECO:0000313" key="2">
    <source>
        <dbReference type="EMBL" id="GEC21869.1"/>
    </source>
</evidence>
<name>A0A4Y3WVW1_9PSEU</name>
<dbReference type="AlphaFoldDB" id="A0A4Y3WVW1"/>
<accession>A0A4Y3WVW1</accession>
<gene>
    <name evidence="2" type="ORF">PHY01_41520</name>
</gene>
<comment type="caution">
    <text evidence="2">The sequence shown here is derived from an EMBL/GenBank/DDBJ whole genome shotgun (WGS) entry which is preliminary data.</text>
</comment>
<dbReference type="EMBL" id="BJNG01000037">
    <property type="protein sequence ID" value="GEC21869.1"/>
    <property type="molecule type" value="Genomic_DNA"/>
</dbReference>
<evidence type="ECO:0008006" key="4">
    <source>
        <dbReference type="Google" id="ProtNLM"/>
    </source>
</evidence>
<evidence type="ECO:0000313" key="3">
    <source>
        <dbReference type="Proteomes" id="UP000320338"/>
    </source>
</evidence>
<protein>
    <recommendedName>
        <fullName evidence="4">Head-to-tail stopper</fullName>
    </recommendedName>
</protein>